<dbReference type="Proteomes" id="UP000054549">
    <property type="component" value="Unassembled WGS sequence"/>
</dbReference>
<sequence>MVEEREGRIKVLDIKGICHDEIDTLERQLDATGLTRCWSIERVSFCACVLFVFLL</sequence>
<reference evidence="2 3" key="1">
    <citation type="submission" date="2014-04" db="EMBL/GenBank/DDBJ databases">
        <title>Evolutionary Origins and Diversification of the Mycorrhizal Mutualists.</title>
        <authorList>
            <consortium name="DOE Joint Genome Institute"/>
            <consortium name="Mycorrhizal Genomics Consortium"/>
            <person name="Kohler A."/>
            <person name="Kuo A."/>
            <person name="Nagy L.G."/>
            <person name="Floudas D."/>
            <person name="Copeland A."/>
            <person name="Barry K.W."/>
            <person name="Cichocki N."/>
            <person name="Veneault-Fourrey C."/>
            <person name="LaButti K."/>
            <person name="Lindquist E.A."/>
            <person name="Lipzen A."/>
            <person name="Lundell T."/>
            <person name="Morin E."/>
            <person name="Murat C."/>
            <person name="Riley R."/>
            <person name="Ohm R."/>
            <person name="Sun H."/>
            <person name="Tunlid A."/>
            <person name="Henrissat B."/>
            <person name="Grigoriev I.V."/>
            <person name="Hibbett D.S."/>
            <person name="Martin F."/>
        </authorList>
    </citation>
    <scope>NUCLEOTIDE SEQUENCE [LARGE SCALE GENOMIC DNA]</scope>
    <source>
        <strain evidence="2 3">Koide BX008</strain>
    </source>
</reference>
<gene>
    <name evidence="2" type="ORF">M378DRAFT_86868</name>
    <name evidence="1" type="ORF">M378DRAFT_90659</name>
</gene>
<name>A0A0C2WNA5_AMAMK</name>
<dbReference type="EMBL" id="KN818345">
    <property type="protein sequence ID" value="KIL58191.1"/>
    <property type="molecule type" value="Genomic_DNA"/>
</dbReference>
<evidence type="ECO:0000313" key="2">
    <source>
        <dbReference type="EMBL" id="KIL58191.1"/>
    </source>
</evidence>
<accession>A0A0C2WNA5</accession>
<organism evidence="2 3">
    <name type="scientific">Amanita muscaria (strain Koide BX008)</name>
    <dbReference type="NCBI Taxonomy" id="946122"/>
    <lineage>
        <taxon>Eukaryota</taxon>
        <taxon>Fungi</taxon>
        <taxon>Dikarya</taxon>
        <taxon>Basidiomycota</taxon>
        <taxon>Agaricomycotina</taxon>
        <taxon>Agaricomycetes</taxon>
        <taxon>Agaricomycetidae</taxon>
        <taxon>Agaricales</taxon>
        <taxon>Pluteineae</taxon>
        <taxon>Amanitaceae</taxon>
        <taxon>Amanita</taxon>
    </lineage>
</organism>
<keyword evidence="3" id="KW-1185">Reference proteome</keyword>
<protein>
    <submittedName>
        <fullName evidence="2">Uncharacterized protein</fullName>
    </submittedName>
</protein>
<proteinExistence type="predicted"/>
<dbReference type="AlphaFoldDB" id="A0A0C2WNA5"/>
<evidence type="ECO:0000313" key="1">
    <source>
        <dbReference type="EMBL" id="KIL55609.1"/>
    </source>
</evidence>
<dbReference type="HOGENOM" id="CLU_3031854_0_0_1"/>
<evidence type="ECO:0000313" key="3">
    <source>
        <dbReference type="Proteomes" id="UP000054549"/>
    </source>
</evidence>
<dbReference type="EMBL" id="KN818494">
    <property type="protein sequence ID" value="KIL55609.1"/>
    <property type="molecule type" value="Genomic_DNA"/>
</dbReference>